<keyword evidence="2" id="KW-0687">Ribonucleoprotein</keyword>
<dbReference type="KEGG" id="ntr:B0W44_14960"/>
<keyword evidence="2" id="KW-0689">Ribosomal protein</keyword>
<dbReference type="InterPro" id="IPR004038">
    <property type="entry name" value="Ribosomal_eL8/eL30/eS12/Gad45"/>
</dbReference>
<dbReference type="AlphaFoldDB" id="A0A1U9KA08"/>
<dbReference type="EMBL" id="CP019699">
    <property type="protein sequence ID" value="AQS56851.1"/>
    <property type="molecule type" value="Genomic_DNA"/>
</dbReference>
<keyword evidence="3" id="KW-1185">Reference proteome</keyword>
<name>A0A1U9KA08_9BACL</name>
<dbReference type="GO" id="GO:0005840">
    <property type="term" value="C:ribosome"/>
    <property type="evidence" value="ECO:0007669"/>
    <property type="project" value="UniProtKB-KW"/>
</dbReference>
<dbReference type="SUPFAM" id="SSF55315">
    <property type="entry name" value="L30e-like"/>
    <property type="match status" value="1"/>
</dbReference>
<dbReference type="RefSeq" id="WP_077720719.1">
    <property type="nucleotide sequence ID" value="NZ_CP019699.1"/>
</dbReference>
<evidence type="ECO:0000313" key="2">
    <source>
        <dbReference type="EMBL" id="AQS56851.1"/>
    </source>
</evidence>
<evidence type="ECO:0000313" key="3">
    <source>
        <dbReference type="Proteomes" id="UP000188603"/>
    </source>
</evidence>
<organism evidence="2 3">
    <name type="scientific">Novibacillus thermophilus</name>
    <dbReference type="NCBI Taxonomy" id="1471761"/>
    <lineage>
        <taxon>Bacteria</taxon>
        <taxon>Bacillati</taxon>
        <taxon>Bacillota</taxon>
        <taxon>Bacilli</taxon>
        <taxon>Bacillales</taxon>
        <taxon>Thermoactinomycetaceae</taxon>
        <taxon>Novibacillus</taxon>
    </lineage>
</organism>
<dbReference type="InterPro" id="IPR029064">
    <property type="entry name" value="Ribosomal_eL30-like_sf"/>
</dbReference>
<gene>
    <name evidence="2" type="ORF">B0W44_14960</name>
</gene>
<protein>
    <submittedName>
        <fullName evidence="2">50S ribosomal protein L7</fullName>
    </submittedName>
</protein>
<proteinExistence type="predicted"/>
<dbReference type="Gene3D" id="3.30.1330.30">
    <property type="match status" value="1"/>
</dbReference>
<dbReference type="OrthoDB" id="9794863at2"/>
<dbReference type="Pfam" id="PF01248">
    <property type="entry name" value="Ribosomal_L7Ae"/>
    <property type="match status" value="1"/>
</dbReference>
<sequence length="97" mass="10321">MNRATQLLGLAMRAGCVVTGEERVLQAIRRGQASLVFIATDAGKNTKKSLSDKARYYGVPVVTSFDRATLGHAIGKGERVAVAVTDNGFANQLLKLS</sequence>
<dbReference type="Proteomes" id="UP000188603">
    <property type="component" value="Chromosome"/>
</dbReference>
<reference evidence="2 3" key="1">
    <citation type="journal article" date="2015" name="Int. J. Syst. Evol. Microbiol.">
        <title>Novibacillus thermophilus gen. nov., sp. nov., a Gram-staining-negative and moderately thermophilic member of the family Thermoactinomycetaceae.</title>
        <authorList>
            <person name="Yang G."/>
            <person name="Chen J."/>
            <person name="Zhou S."/>
        </authorList>
    </citation>
    <scope>NUCLEOTIDE SEQUENCE [LARGE SCALE GENOMIC DNA]</scope>
    <source>
        <strain evidence="2 3">SG-1</strain>
    </source>
</reference>
<dbReference type="STRING" id="1471761.B0W44_14960"/>
<accession>A0A1U9KA08</accession>
<evidence type="ECO:0000259" key="1">
    <source>
        <dbReference type="Pfam" id="PF01248"/>
    </source>
</evidence>
<feature type="domain" description="Ribosomal protein eL8/eL30/eS12/Gadd45" evidence="1">
    <location>
        <begin position="5"/>
        <end position="93"/>
    </location>
</feature>